<accession>A0ABW5X8Z7</accession>
<evidence type="ECO:0000313" key="2">
    <source>
        <dbReference type="EMBL" id="MFD2834129.1"/>
    </source>
</evidence>
<sequence length="397" mass="46884">MKKHFLFLLIMILNLNCYSQISFENGYYINNNEQKIECLIKNKDWKNNPTEFKYKLSKDLEQQTATIQLVKEFGIYEYSKFIRSTVKIDRSSIDSNHLSNKRNPVFENEEVFLEVLVDGKANLYYYEDGNVKRFFYSKDNSNKIEPLIFKNYQLDGERIINENNHFKQQLHNDLKCQSIKTKDIEIIEYDKKDLINLFVLYNECSNSNWTDYDTKQKKELFNLTPRLGINRSSLTIQNTASNSRNVDFKDKLGFRLGIEGEVVLPFNKNKWAFIIEPTYQYFKSEKEFATYSVKVDYSSIELPLGLRYYLFLNDKSKFFLNATYNLDFVMNSAVSYSSGVDLEITKSSNLGFGVGFKQNNKYSMELRYHTSREILGSYRTSYSEYNTLSVIFGYSIW</sequence>
<feature type="domain" description="Outer membrane protein beta-barrel" evidence="1">
    <location>
        <begin position="219"/>
        <end position="368"/>
    </location>
</feature>
<evidence type="ECO:0000259" key="1">
    <source>
        <dbReference type="Pfam" id="PF13568"/>
    </source>
</evidence>
<dbReference type="Pfam" id="PF13568">
    <property type="entry name" value="OMP_b-brl_2"/>
    <property type="match status" value="1"/>
</dbReference>
<protein>
    <submittedName>
        <fullName evidence="2">Outer membrane beta-barrel protein</fullName>
    </submittedName>
</protein>
<dbReference type="Proteomes" id="UP001597438">
    <property type="component" value="Unassembled WGS sequence"/>
</dbReference>
<evidence type="ECO:0000313" key="3">
    <source>
        <dbReference type="Proteomes" id="UP001597438"/>
    </source>
</evidence>
<proteinExistence type="predicted"/>
<organism evidence="2 3">
    <name type="scientific">Christiangramia antarctica</name>
    <dbReference type="NCBI Taxonomy" id="2058158"/>
    <lineage>
        <taxon>Bacteria</taxon>
        <taxon>Pseudomonadati</taxon>
        <taxon>Bacteroidota</taxon>
        <taxon>Flavobacteriia</taxon>
        <taxon>Flavobacteriales</taxon>
        <taxon>Flavobacteriaceae</taxon>
        <taxon>Christiangramia</taxon>
    </lineage>
</organism>
<gene>
    <name evidence="2" type="ORF">ACFSYS_12605</name>
</gene>
<dbReference type="EMBL" id="JBHUOJ010000027">
    <property type="protein sequence ID" value="MFD2834129.1"/>
    <property type="molecule type" value="Genomic_DNA"/>
</dbReference>
<keyword evidence="3" id="KW-1185">Reference proteome</keyword>
<reference evidence="3" key="1">
    <citation type="journal article" date="2019" name="Int. J. Syst. Evol. Microbiol.">
        <title>The Global Catalogue of Microorganisms (GCM) 10K type strain sequencing project: providing services to taxonomists for standard genome sequencing and annotation.</title>
        <authorList>
            <consortium name="The Broad Institute Genomics Platform"/>
            <consortium name="The Broad Institute Genome Sequencing Center for Infectious Disease"/>
            <person name="Wu L."/>
            <person name="Ma J."/>
        </authorList>
    </citation>
    <scope>NUCLEOTIDE SEQUENCE [LARGE SCALE GENOMIC DNA]</scope>
    <source>
        <strain evidence="3">KCTC 52925</strain>
    </source>
</reference>
<dbReference type="InterPro" id="IPR025665">
    <property type="entry name" value="Beta-barrel_OMP_2"/>
</dbReference>
<name>A0ABW5X8Z7_9FLAO</name>
<dbReference type="RefSeq" id="WP_251740902.1">
    <property type="nucleotide sequence ID" value="NZ_JBHUOJ010000027.1"/>
</dbReference>
<comment type="caution">
    <text evidence="2">The sequence shown here is derived from an EMBL/GenBank/DDBJ whole genome shotgun (WGS) entry which is preliminary data.</text>
</comment>